<sequence>MSDQRRDETTGFHGEPPTANNGEGDAPEVDVTDLGEEEREDGVEVDDRPLARL</sequence>
<protein>
    <submittedName>
        <fullName evidence="2">Uncharacterized protein</fullName>
    </submittedName>
</protein>
<evidence type="ECO:0000313" key="3">
    <source>
        <dbReference type="Proteomes" id="UP000831467"/>
    </source>
</evidence>
<feature type="compositionally biased region" description="Acidic residues" evidence="1">
    <location>
        <begin position="25"/>
        <end position="44"/>
    </location>
</feature>
<dbReference type="RefSeq" id="WP_247982147.1">
    <property type="nucleotide sequence ID" value="NZ_CP078076.1"/>
</dbReference>
<feature type="region of interest" description="Disordered" evidence="1">
    <location>
        <begin position="1"/>
        <end position="53"/>
    </location>
</feature>
<proteinExistence type="predicted"/>
<gene>
    <name evidence="2" type="ORF">KV394_01855</name>
</gene>
<dbReference type="Proteomes" id="UP000831467">
    <property type="component" value="Chromosome"/>
</dbReference>
<evidence type="ECO:0000256" key="1">
    <source>
        <dbReference type="SAM" id="MobiDB-lite"/>
    </source>
</evidence>
<keyword evidence="3" id="KW-1185">Reference proteome</keyword>
<organism evidence="2 3">
    <name type="scientific">Microbacterium sufflavum</name>
    <dbReference type="NCBI Taxonomy" id="2851649"/>
    <lineage>
        <taxon>Bacteria</taxon>
        <taxon>Bacillati</taxon>
        <taxon>Actinomycetota</taxon>
        <taxon>Actinomycetes</taxon>
        <taxon>Micrococcales</taxon>
        <taxon>Microbacteriaceae</taxon>
        <taxon>Microbacterium</taxon>
    </lineage>
</organism>
<name>A0ABY4IBK4_9MICO</name>
<accession>A0ABY4IBK4</accession>
<feature type="compositionally biased region" description="Basic and acidic residues" evidence="1">
    <location>
        <begin position="1"/>
        <end position="10"/>
    </location>
</feature>
<evidence type="ECO:0000313" key="2">
    <source>
        <dbReference type="EMBL" id="UPL09924.1"/>
    </source>
</evidence>
<dbReference type="EMBL" id="CP078076">
    <property type="protein sequence ID" value="UPL09924.1"/>
    <property type="molecule type" value="Genomic_DNA"/>
</dbReference>
<reference evidence="2 3" key="1">
    <citation type="submission" date="2021-06" db="EMBL/GenBank/DDBJ databases">
        <title>Genome-based taxonomic framework of Microbacterium strains isolated from marine environment, the description of four new species and reclassification of four preexisting species.</title>
        <authorList>
            <person name="Lee S.D."/>
            <person name="Kim S.-M."/>
            <person name="Byeon Y.-S."/>
            <person name="Yang H.L."/>
            <person name="Kim I.S."/>
        </authorList>
    </citation>
    <scope>NUCLEOTIDE SEQUENCE [LARGE SCALE GENOMIC DNA]</scope>
    <source>
        <strain evidence="2 3">SSW1-51</strain>
    </source>
</reference>